<accession>A0AAV3U8J7</accession>
<evidence type="ECO:0000256" key="3">
    <source>
        <dbReference type="ARBA" id="ARBA00023015"/>
    </source>
</evidence>
<dbReference type="GO" id="GO:0006355">
    <property type="term" value="P:regulation of DNA-templated transcription"/>
    <property type="evidence" value="ECO:0007669"/>
    <property type="project" value="InterPro"/>
</dbReference>
<dbReference type="GO" id="GO:0032993">
    <property type="term" value="C:protein-DNA complex"/>
    <property type="evidence" value="ECO:0007669"/>
    <property type="project" value="TreeGrafter"/>
</dbReference>
<comment type="caution">
    <text evidence="10">The sequence shown here is derived from an EMBL/GenBank/DDBJ whole genome shotgun (WGS) entry which is preliminary data.</text>
</comment>
<dbReference type="FunFam" id="1.10.10.10:FF:000058">
    <property type="entry name" value="DNA-binding response OmpR family regulator"/>
    <property type="match status" value="1"/>
</dbReference>
<protein>
    <submittedName>
        <fullName evidence="10">Response regulator transcription factor</fullName>
    </submittedName>
</protein>
<dbReference type="Gene3D" id="6.10.250.690">
    <property type="match status" value="1"/>
</dbReference>
<evidence type="ECO:0000256" key="2">
    <source>
        <dbReference type="ARBA" id="ARBA00023012"/>
    </source>
</evidence>
<keyword evidence="3" id="KW-0805">Transcription regulation</keyword>
<dbReference type="SMART" id="SM00448">
    <property type="entry name" value="REC"/>
    <property type="match status" value="1"/>
</dbReference>
<sequence length="224" mass="25527">MRVLIVEDARSIAQSITEFLQLHNYTCDYAHDGVSGLNLARENEYDIFILDISLPHMSGLELCTRLQDIVVNNPGIMFLTARDTLDDKLVGFSKGCDDYLVKPFSLDELKARIDAIYERTHHARSKVLSIDTLTVNLETREVKREGQDIVLTKNCYKILTVLLKNSPAVVSRDTLTHELWADNFPDSDSLKSHIYRLRQEIDKPFAKPLIHTIQGEGFRIAVLL</sequence>
<dbReference type="Gene3D" id="1.10.10.10">
    <property type="entry name" value="Winged helix-like DNA-binding domain superfamily/Winged helix DNA-binding domain"/>
    <property type="match status" value="1"/>
</dbReference>
<dbReference type="InterPro" id="IPR001789">
    <property type="entry name" value="Sig_transdc_resp-reg_receiver"/>
</dbReference>
<feature type="domain" description="Response regulatory" evidence="8">
    <location>
        <begin position="2"/>
        <end position="117"/>
    </location>
</feature>
<dbReference type="Pfam" id="PF00486">
    <property type="entry name" value="Trans_reg_C"/>
    <property type="match status" value="1"/>
</dbReference>
<evidence type="ECO:0000313" key="11">
    <source>
        <dbReference type="Proteomes" id="UP001409585"/>
    </source>
</evidence>
<keyword evidence="5" id="KW-0804">Transcription</keyword>
<feature type="modified residue" description="4-aspartylphosphate" evidence="6">
    <location>
        <position position="51"/>
    </location>
</feature>
<feature type="DNA-binding region" description="OmpR/PhoB-type" evidence="7">
    <location>
        <begin position="125"/>
        <end position="222"/>
    </location>
</feature>
<dbReference type="GO" id="GO:0000156">
    <property type="term" value="F:phosphorelay response regulator activity"/>
    <property type="evidence" value="ECO:0007669"/>
    <property type="project" value="TreeGrafter"/>
</dbReference>
<keyword evidence="1 6" id="KW-0597">Phosphoprotein</keyword>
<dbReference type="EMBL" id="BAABLX010000075">
    <property type="protein sequence ID" value="GAA4957916.1"/>
    <property type="molecule type" value="Genomic_DNA"/>
</dbReference>
<dbReference type="CDD" id="cd00383">
    <property type="entry name" value="trans_reg_C"/>
    <property type="match status" value="1"/>
</dbReference>
<dbReference type="GO" id="GO:0000976">
    <property type="term" value="F:transcription cis-regulatory region binding"/>
    <property type="evidence" value="ECO:0007669"/>
    <property type="project" value="TreeGrafter"/>
</dbReference>
<keyword evidence="4 7" id="KW-0238">DNA-binding</keyword>
<evidence type="ECO:0000256" key="4">
    <source>
        <dbReference type="ARBA" id="ARBA00023125"/>
    </source>
</evidence>
<dbReference type="InterPro" id="IPR036388">
    <property type="entry name" value="WH-like_DNA-bd_sf"/>
</dbReference>
<dbReference type="InterPro" id="IPR001867">
    <property type="entry name" value="OmpR/PhoB-type_DNA-bd"/>
</dbReference>
<dbReference type="InterPro" id="IPR039420">
    <property type="entry name" value="WalR-like"/>
</dbReference>
<keyword evidence="11" id="KW-1185">Reference proteome</keyword>
<evidence type="ECO:0000256" key="7">
    <source>
        <dbReference type="PROSITE-ProRule" id="PRU01091"/>
    </source>
</evidence>
<evidence type="ECO:0000259" key="9">
    <source>
        <dbReference type="PROSITE" id="PS51755"/>
    </source>
</evidence>
<name>A0AAV3U8J7_9ALTE</name>
<dbReference type="PANTHER" id="PTHR48111">
    <property type="entry name" value="REGULATOR OF RPOS"/>
    <property type="match status" value="1"/>
</dbReference>
<reference evidence="11" key="1">
    <citation type="journal article" date="2019" name="Int. J. Syst. Evol. Microbiol.">
        <title>The Global Catalogue of Microorganisms (GCM) 10K type strain sequencing project: providing services to taxonomists for standard genome sequencing and annotation.</title>
        <authorList>
            <consortium name="The Broad Institute Genomics Platform"/>
            <consortium name="The Broad Institute Genome Sequencing Center for Infectious Disease"/>
            <person name="Wu L."/>
            <person name="Ma J."/>
        </authorList>
    </citation>
    <scope>NUCLEOTIDE SEQUENCE [LARGE SCALE GENOMIC DNA]</scope>
    <source>
        <strain evidence="11">JCM 19134</strain>
    </source>
</reference>
<dbReference type="GO" id="GO:0005829">
    <property type="term" value="C:cytosol"/>
    <property type="evidence" value="ECO:0007669"/>
    <property type="project" value="TreeGrafter"/>
</dbReference>
<keyword evidence="2" id="KW-0902">Two-component regulatory system</keyword>
<evidence type="ECO:0000256" key="1">
    <source>
        <dbReference type="ARBA" id="ARBA00022553"/>
    </source>
</evidence>
<dbReference type="Proteomes" id="UP001409585">
    <property type="component" value="Unassembled WGS sequence"/>
</dbReference>
<proteinExistence type="predicted"/>
<dbReference type="SMART" id="SM00862">
    <property type="entry name" value="Trans_reg_C"/>
    <property type="match status" value="1"/>
</dbReference>
<dbReference type="PROSITE" id="PS50110">
    <property type="entry name" value="RESPONSE_REGULATORY"/>
    <property type="match status" value="1"/>
</dbReference>
<dbReference type="InterPro" id="IPR011006">
    <property type="entry name" value="CheY-like_superfamily"/>
</dbReference>
<gene>
    <name evidence="10" type="ORF">GCM10025791_43110</name>
</gene>
<dbReference type="Pfam" id="PF00072">
    <property type="entry name" value="Response_reg"/>
    <property type="match status" value="1"/>
</dbReference>
<dbReference type="PROSITE" id="PS51755">
    <property type="entry name" value="OMPR_PHOB"/>
    <property type="match status" value="1"/>
</dbReference>
<evidence type="ECO:0000256" key="5">
    <source>
        <dbReference type="ARBA" id="ARBA00023163"/>
    </source>
</evidence>
<evidence type="ECO:0000313" key="10">
    <source>
        <dbReference type="EMBL" id="GAA4957916.1"/>
    </source>
</evidence>
<dbReference type="SUPFAM" id="SSF52172">
    <property type="entry name" value="CheY-like"/>
    <property type="match status" value="1"/>
</dbReference>
<dbReference type="Gene3D" id="3.40.50.2300">
    <property type="match status" value="1"/>
</dbReference>
<feature type="domain" description="OmpR/PhoB-type" evidence="9">
    <location>
        <begin position="125"/>
        <end position="222"/>
    </location>
</feature>
<organism evidence="10 11">
    <name type="scientific">Halioxenophilus aromaticivorans</name>
    <dbReference type="NCBI Taxonomy" id="1306992"/>
    <lineage>
        <taxon>Bacteria</taxon>
        <taxon>Pseudomonadati</taxon>
        <taxon>Pseudomonadota</taxon>
        <taxon>Gammaproteobacteria</taxon>
        <taxon>Alteromonadales</taxon>
        <taxon>Alteromonadaceae</taxon>
        <taxon>Halioxenophilus</taxon>
    </lineage>
</organism>
<evidence type="ECO:0000259" key="8">
    <source>
        <dbReference type="PROSITE" id="PS50110"/>
    </source>
</evidence>
<dbReference type="AlphaFoldDB" id="A0AAV3U8J7"/>
<dbReference type="RefSeq" id="WP_345427205.1">
    <property type="nucleotide sequence ID" value="NZ_AP031496.1"/>
</dbReference>
<evidence type="ECO:0000256" key="6">
    <source>
        <dbReference type="PROSITE-ProRule" id="PRU00169"/>
    </source>
</evidence>
<dbReference type="PANTHER" id="PTHR48111:SF22">
    <property type="entry name" value="REGULATOR OF RPOS"/>
    <property type="match status" value="1"/>
</dbReference>